<sequence length="896" mass="98816">MNVVGKVSSLITQGVYSVATPFHPFGGAVDIIVVQQQDGTFRSTPWYVRFGKFQGVLKGAEKIVRINVNGVEANFHMYLDNSGEAYFVKGVDDDKGIVSNGVVEDSDNSQFTREGGDMEFDKKDNGNLIIDDTHIHRLDHSVSDTGVLQLKDEGDSSDVPCIQRAESDGDRRYYEFQEEQSSFEDSVGLSEYGSARYGNLDGENSEMVLVSVDGHILMAPISESEQNTENVELRNPQFHLGPGEGSELCEGNDEFISGENAWAAEYINKLDVSTVGCHHTNCNDNVSGLQQDSCQGEEEHIIQVKETFKIEDQGENILLRRTHSGEVATGIRREDVFKSCLELQELAQLAGGSSSEFRHSAGESNANSPVAIENEQGSIVQNKNIDHLPSPSGSASPRDNRSPNSELGHQEVEEKVSGVVDSGYGNLSVTNNAEWNNEHIGNSAPVEGVDDSQQAAAPEDDSNVSEQVEPQIATSDEGNQSNSGLRLEISLCGHELKAGMGLAAASEAFEAHRISAEVFRSSAPSLIKNENLIVKFKGRYLPWEKAAPLVLGMAAFGFEIPVEPKDTVPVEQDDVLKSRDDDPGSTSSGRRWRLWPIPFRKVKTLEHTSSNSSNEEIFVDSESGLQNSSIEQTPTSSNHASPKKQFIRTNVPTNEQIASLDLKDGQNFVTFSFSTRVLGTQQVDAHIYLWKWNARIVISDVDGTITKSDVLGQFMPLVGKDWTQSGVAKLFSAIKENGYQLLFLSARAIVQAYLTRSFLLNLKQDGEALPNGPVVISPDGLFPSLFREVIRRAPHEFKIACLEDIKKLFPADYNPFYAGFGNRDTDELSYRKIGIPKGKIFIINPKGEVAISHRIDAKSYTSLHTLVNDMFPPTSMVEQEDFNSWNYWKMPLPEVE</sequence>
<reference evidence="1 2" key="1">
    <citation type="journal article" date="2022" name="DNA Res.">
        <title>Chromosomal-level genome assembly of the orchid tree Bauhinia variegata (Leguminosae; Cercidoideae) supports the allotetraploid origin hypothesis of Bauhinia.</title>
        <authorList>
            <person name="Zhong Y."/>
            <person name="Chen Y."/>
            <person name="Zheng D."/>
            <person name="Pang J."/>
            <person name="Liu Y."/>
            <person name="Luo S."/>
            <person name="Meng S."/>
            <person name="Qian L."/>
            <person name="Wei D."/>
            <person name="Dai S."/>
            <person name="Zhou R."/>
        </authorList>
    </citation>
    <scope>NUCLEOTIDE SEQUENCE [LARGE SCALE GENOMIC DNA]</scope>
    <source>
        <strain evidence="1">BV-YZ2020</strain>
    </source>
</reference>
<organism evidence="1 2">
    <name type="scientific">Bauhinia variegata</name>
    <name type="common">Purple orchid tree</name>
    <name type="synonym">Phanera variegata</name>
    <dbReference type="NCBI Taxonomy" id="167791"/>
    <lineage>
        <taxon>Eukaryota</taxon>
        <taxon>Viridiplantae</taxon>
        <taxon>Streptophyta</taxon>
        <taxon>Embryophyta</taxon>
        <taxon>Tracheophyta</taxon>
        <taxon>Spermatophyta</taxon>
        <taxon>Magnoliopsida</taxon>
        <taxon>eudicotyledons</taxon>
        <taxon>Gunneridae</taxon>
        <taxon>Pentapetalae</taxon>
        <taxon>rosids</taxon>
        <taxon>fabids</taxon>
        <taxon>Fabales</taxon>
        <taxon>Fabaceae</taxon>
        <taxon>Cercidoideae</taxon>
        <taxon>Cercideae</taxon>
        <taxon>Bauhiniinae</taxon>
        <taxon>Bauhinia</taxon>
    </lineage>
</organism>
<dbReference type="Proteomes" id="UP000828941">
    <property type="component" value="Chromosome 13"/>
</dbReference>
<gene>
    <name evidence="1" type="ORF">L6164_033588</name>
</gene>
<evidence type="ECO:0000313" key="2">
    <source>
        <dbReference type="Proteomes" id="UP000828941"/>
    </source>
</evidence>
<protein>
    <submittedName>
        <fullName evidence="1">Uncharacterized protein</fullName>
    </submittedName>
</protein>
<name>A0ACB9KSD1_BAUVA</name>
<proteinExistence type="predicted"/>
<evidence type="ECO:0000313" key="1">
    <source>
        <dbReference type="EMBL" id="KAI4300182.1"/>
    </source>
</evidence>
<keyword evidence="2" id="KW-1185">Reference proteome</keyword>
<comment type="caution">
    <text evidence="1">The sequence shown here is derived from an EMBL/GenBank/DDBJ whole genome shotgun (WGS) entry which is preliminary data.</text>
</comment>
<dbReference type="EMBL" id="CM039438">
    <property type="protein sequence ID" value="KAI4300182.1"/>
    <property type="molecule type" value="Genomic_DNA"/>
</dbReference>
<accession>A0ACB9KSD1</accession>